<accession>A0A1F5NRX1</accession>
<comment type="caution">
    <text evidence="2">The sequence shown here is derived from an EMBL/GenBank/DDBJ whole genome shotgun (WGS) entry which is preliminary data.</text>
</comment>
<feature type="region of interest" description="Disordered" evidence="1">
    <location>
        <begin position="1"/>
        <end position="22"/>
    </location>
</feature>
<evidence type="ECO:0000313" key="3">
    <source>
        <dbReference type="Proteomes" id="UP000176233"/>
    </source>
</evidence>
<sequence length="111" mass="12432">MNETSLENRPPEQEMGPEHREVSLESVKLADFGPDSRLEVRTKHTPYILENISGTWFLSGGKISTPIEVKNMAPVLERGTRLIIVAVDKSQDLMSSNIESITVLNKPETKQ</sequence>
<protein>
    <submittedName>
        <fullName evidence="2">Uncharacterized protein</fullName>
    </submittedName>
</protein>
<gene>
    <name evidence="2" type="ORF">A2660_01150</name>
</gene>
<reference evidence="2 3" key="1">
    <citation type="journal article" date="2016" name="Nat. Commun.">
        <title>Thousands of microbial genomes shed light on interconnected biogeochemical processes in an aquifer system.</title>
        <authorList>
            <person name="Anantharaman K."/>
            <person name="Brown C.T."/>
            <person name="Hug L.A."/>
            <person name="Sharon I."/>
            <person name="Castelle C.J."/>
            <person name="Probst A.J."/>
            <person name="Thomas B.C."/>
            <person name="Singh A."/>
            <person name="Wilkins M.J."/>
            <person name="Karaoz U."/>
            <person name="Brodie E.L."/>
            <person name="Williams K.H."/>
            <person name="Hubbard S.S."/>
            <person name="Banfield J.F."/>
        </authorList>
    </citation>
    <scope>NUCLEOTIDE SEQUENCE [LARGE SCALE GENOMIC DNA]</scope>
</reference>
<evidence type="ECO:0000256" key="1">
    <source>
        <dbReference type="SAM" id="MobiDB-lite"/>
    </source>
</evidence>
<proteinExistence type="predicted"/>
<feature type="compositionally biased region" description="Basic and acidic residues" evidence="1">
    <location>
        <begin position="9"/>
        <end position="22"/>
    </location>
</feature>
<dbReference type="EMBL" id="MFEJ01000016">
    <property type="protein sequence ID" value="OGE80292.1"/>
    <property type="molecule type" value="Genomic_DNA"/>
</dbReference>
<dbReference type="Proteomes" id="UP000176233">
    <property type="component" value="Unassembled WGS sequence"/>
</dbReference>
<evidence type="ECO:0000313" key="2">
    <source>
        <dbReference type="EMBL" id="OGE80292.1"/>
    </source>
</evidence>
<organism evidence="2 3">
    <name type="scientific">Candidatus Doudnabacteria bacterium RIFCSPHIGHO2_01_FULL_45_18</name>
    <dbReference type="NCBI Taxonomy" id="1817823"/>
    <lineage>
        <taxon>Bacteria</taxon>
        <taxon>Candidatus Doudnaibacteriota</taxon>
    </lineage>
</organism>
<name>A0A1F5NRX1_9BACT</name>
<dbReference type="AlphaFoldDB" id="A0A1F5NRX1"/>